<name>A0A5M6CK94_9BACT</name>
<dbReference type="CDD" id="cd14498">
    <property type="entry name" value="DSP"/>
    <property type="match status" value="1"/>
</dbReference>
<reference evidence="2 3" key="1">
    <citation type="submission" date="2019-08" db="EMBL/GenBank/DDBJ databases">
        <authorList>
            <person name="Dhanesh K."/>
            <person name="Kumar G."/>
            <person name="Sasikala C."/>
            <person name="Venkata Ramana C."/>
        </authorList>
    </citation>
    <scope>NUCLEOTIDE SEQUENCE [LARGE SCALE GENOMIC DNA]</scope>
    <source>
        <strain evidence="2 3">JC645</strain>
    </source>
</reference>
<dbReference type="RefSeq" id="WP_150080024.1">
    <property type="nucleotide sequence ID" value="NZ_VWOX01000045.1"/>
</dbReference>
<gene>
    <name evidence="2" type="ORF">FYK55_28495</name>
</gene>
<keyword evidence="3" id="KW-1185">Reference proteome</keyword>
<sequence>MIRAVDSDRLFIGDAISARDLRQLYDLELTAVVDLAANELPAQLGRDLVYCRFPLHDDGSNSEHLIRSALDCITSLIHNAHRTLVACSAGMSRSPVLAAAAISLLSREPLDAVLTRIVADSPHDVSPALFSSVASIHATLMDAPA</sequence>
<proteinExistence type="predicted"/>
<accession>A0A5M6CK94</accession>
<dbReference type="InterPro" id="IPR000340">
    <property type="entry name" value="Dual-sp_phosphatase_cat-dom"/>
</dbReference>
<dbReference type="Pfam" id="PF00782">
    <property type="entry name" value="DSPc"/>
    <property type="match status" value="1"/>
</dbReference>
<dbReference type="InterPro" id="IPR029021">
    <property type="entry name" value="Prot-tyrosine_phosphatase-like"/>
</dbReference>
<evidence type="ECO:0000259" key="1">
    <source>
        <dbReference type="Pfam" id="PF00782"/>
    </source>
</evidence>
<evidence type="ECO:0000313" key="2">
    <source>
        <dbReference type="EMBL" id="KAA5535651.1"/>
    </source>
</evidence>
<dbReference type="Gene3D" id="3.90.190.10">
    <property type="entry name" value="Protein tyrosine phosphatase superfamily"/>
    <property type="match status" value="1"/>
</dbReference>
<protein>
    <submittedName>
        <fullName evidence="2">Dual specificity protein phosphatase family protein</fullName>
    </submittedName>
</protein>
<organism evidence="2 3">
    <name type="scientific">Roseiconus nitratireducens</name>
    <dbReference type="NCBI Taxonomy" id="2605748"/>
    <lineage>
        <taxon>Bacteria</taxon>
        <taxon>Pseudomonadati</taxon>
        <taxon>Planctomycetota</taxon>
        <taxon>Planctomycetia</taxon>
        <taxon>Pirellulales</taxon>
        <taxon>Pirellulaceae</taxon>
        <taxon>Roseiconus</taxon>
    </lineage>
</organism>
<dbReference type="SUPFAM" id="SSF52799">
    <property type="entry name" value="(Phosphotyrosine protein) phosphatases II"/>
    <property type="match status" value="1"/>
</dbReference>
<feature type="domain" description="Dual specificity phosphatase catalytic" evidence="1">
    <location>
        <begin position="10"/>
        <end position="100"/>
    </location>
</feature>
<comment type="caution">
    <text evidence="2">The sequence shown here is derived from an EMBL/GenBank/DDBJ whole genome shotgun (WGS) entry which is preliminary data.</text>
</comment>
<dbReference type="Proteomes" id="UP000324479">
    <property type="component" value="Unassembled WGS sequence"/>
</dbReference>
<dbReference type="EMBL" id="VWOX01000045">
    <property type="protein sequence ID" value="KAA5535651.1"/>
    <property type="molecule type" value="Genomic_DNA"/>
</dbReference>
<evidence type="ECO:0000313" key="3">
    <source>
        <dbReference type="Proteomes" id="UP000324479"/>
    </source>
</evidence>
<dbReference type="AlphaFoldDB" id="A0A5M6CK94"/>